<name>A0A8B8CAE8_CRAVI</name>
<dbReference type="Pfam" id="PF09588">
    <property type="entry name" value="YqaJ"/>
    <property type="match status" value="1"/>
</dbReference>
<dbReference type="KEGG" id="cvn:111116936"/>
<dbReference type="SUPFAM" id="SSF52980">
    <property type="entry name" value="Restriction endonuclease-like"/>
    <property type="match status" value="1"/>
</dbReference>
<evidence type="ECO:0000256" key="1">
    <source>
        <dbReference type="SAM" id="MobiDB-lite"/>
    </source>
</evidence>
<evidence type="ECO:0000313" key="3">
    <source>
        <dbReference type="Proteomes" id="UP000694844"/>
    </source>
</evidence>
<proteinExistence type="predicted"/>
<evidence type="ECO:0000313" key="4">
    <source>
        <dbReference type="RefSeq" id="XP_022311706.1"/>
    </source>
</evidence>
<dbReference type="InterPro" id="IPR011335">
    <property type="entry name" value="Restrct_endonuc-II-like"/>
</dbReference>
<protein>
    <submittedName>
        <fullName evidence="4">Uncharacterized protein LOC111116936</fullName>
    </submittedName>
</protein>
<dbReference type="Proteomes" id="UP000694844">
    <property type="component" value="Chromosome 10"/>
</dbReference>
<gene>
    <name evidence="4" type="primary">LOC111116936</name>
</gene>
<dbReference type="GeneID" id="111116936"/>
<organism evidence="3 4">
    <name type="scientific">Crassostrea virginica</name>
    <name type="common">Eastern oyster</name>
    <dbReference type="NCBI Taxonomy" id="6565"/>
    <lineage>
        <taxon>Eukaryota</taxon>
        <taxon>Metazoa</taxon>
        <taxon>Spiralia</taxon>
        <taxon>Lophotrochozoa</taxon>
        <taxon>Mollusca</taxon>
        <taxon>Bivalvia</taxon>
        <taxon>Autobranchia</taxon>
        <taxon>Pteriomorphia</taxon>
        <taxon>Ostreida</taxon>
        <taxon>Ostreoidea</taxon>
        <taxon>Ostreidae</taxon>
        <taxon>Crassostrea</taxon>
    </lineage>
</organism>
<dbReference type="PANTHER" id="PTHR46609:SF8">
    <property type="entry name" value="YQAJ VIRAL RECOMBINASE DOMAIN-CONTAINING PROTEIN"/>
    <property type="match status" value="1"/>
</dbReference>
<dbReference type="Gene3D" id="3.90.320.10">
    <property type="match status" value="1"/>
</dbReference>
<reference evidence="4" key="1">
    <citation type="submission" date="2025-08" db="UniProtKB">
        <authorList>
            <consortium name="RefSeq"/>
        </authorList>
    </citation>
    <scope>IDENTIFICATION</scope>
    <source>
        <tissue evidence="4">Whole sample</tissue>
    </source>
</reference>
<dbReference type="GO" id="GO:0006281">
    <property type="term" value="P:DNA repair"/>
    <property type="evidence" value="ECO:0007669"/>
    <property type="project" value="UniProtKB-ARBA"/>
</dbReference>
<feature type="domain" description="YqaJ viral recombinase" evidence="2">
    <location>
        <begin position="418"/>
        <end position="569"/>
    </location>
</feature>
<accession>A0A8B8CAE8</accession>
<dbReference type="RefSeq" id="XP_022311706.1">
    <property type="nucleotide sequence ID" value="XM_022455998.1"/>
</dbReference>
<feature type="compositionally biased region" description="Basic and acidic residues" evidence="1">
    <location>
        <begin position="851"/>
        <end position="867"/>
    </location>
</feature>
<dbReference type="PANTHER" id="PTHR46609">
    <property type="entry name" value="EXONUCLEASE, PHAGE-TYPE/RECB, C-TERMINAL DOMAIN-CONTAINING PROTEIN"/>
    <property type="match status" value="1"/>
</dbReference>
<evidence type="ECO:0000259" key="2">
    <source>
        <dbReference type="Pfam" id="PF09588"/>
    </source>
</evidence>
<feature type="region of interest" description="Disordered" evidence="1">
    <location>
        <begin position="848"/>
        <end position="880"/>
    </location>
</feature>
<feature type="region of interest" description="Disordered" evidence="1">
    <location>
        <begin position="1428"/>
        <end position="1447"/>
    </location>
</feature>
<dbReference type="InterPro" id="IPR019080">
    <property type="entry name" value="YqaJ_viral_recombinase"/>
</dbReference>
<keyword evidence="3" id="KW-1185">Reference proteome</keyword>
<dbReference type="InterPro" id="IPR051703">
    <property type="entry name" value="NF-kappa-B_Signaling_Reg"/>
</dbReference>
<dbReference type="OrthoDB" id="6117194at2759"/>
<dbReference type="InterPro" id="IPR011604">
    <property type="entry name" value="PDDEXK-like_dom_sf"/>
</dbReference>
<sequence length="1467" mass="167163">MVKKKGHLWLSKPKRRKTSKDGVIICALMESFSNKRSSTLTPTKALTPKRLRMFSPSVVTVSPLCTSKQCEENNKSGPIDLVKEKLQEVNLAEDFQKFIDMVMEGKFPLDIISLRLFLETVRFIDLKDQASMRYSDQTKRFWKTGYRLFHGRFLLFMGGVKSGNDADTRAQINFAVPSTDSLANFNIGGIDIPKHMRTGVLSPIISALENGTEKEFMMCADGKKITSGIDNKGGDVDMFDYEDGMPLKERKIHLENQLSVLNSVTSLLMECEEQTQLLFLNRNMKERLLNRLKECVQILGTRLQECRELSCRQRMGMEKFKAMAGPNWKESRYVYVISGLQASLYQIQEFISDTLNAINMCMMFICQLQNSHEDYISAAHLDLSYQRNLLTLKDTECTDESTQVQIDPQYLKQRSKIWFELRKRCRITGSTLHTAIGLRGVKEQKCHFRKFLEGEEETFSQDVRQRLDWGIEHEANAVATLVGRILPTYFPKCILIEEGCYILHGQNTELLGVVSPDGSIAHSETNDIRDMKKIYAVEIKCPYPTTERVPVHYSLPEYYVCQCLAEMFVLKTSHLLYVSFSLETTTVLEVQFDAELWNEILKEAREIYDTVNPVVPRRGKSQTKQLREKIKAFVKNNVKLICEVPSLMKTESCVRESIPNTCYLEGVPRQESIQGIKSNAVSKVVEVIEKSKVVVNTGYNLMRRRASELMVWVLTNIHRNSSLETPCSLPVAYGLKDYKLTTSAMRSATNHVIQECHKHGLKILSISTDGQWIQMMSRDSNNKPLTLYQLVRDIWKDSQKLSKQELLKRLGQVHLKPSNDPLGNATITKLRSGALEVRCKDSAFNSVKTPSKKEAWGKSAKIESDVNKEEEDNAPTAPSVEVPRWVPQNVLQQVYDNPDLMSALKTVSREIASMDLDDSQADTGSVAETDIGQLFEDSMQDDTSHDPITETLQPRIISDSQMPNPQQLENEIAVVERQPLVTCKIKLNESALELILEGLQKDASTKKSWLDTSKDSLLEKLKTTENVAKLRHSDLNVFYETVKDRLNDTDRLFKKSWDKDKKVKFICSLLGYNPFSLNTKKRKKSAKSLVSQATQSLRKKTYPKMALRAAYCCFIFNEKVAEWTNEFPFEAPTLIDGLNDSIPYWFSYPECMQETNQILCKSLDCSHNLTHLRVRTCSKDVLGVTPEAWKSCAKSGETRLSVPLVEDIIDKQSVPNARTHFSEDVEKWMIEHGFIKESKFVSLVRNWYDASDTPGISACDRVDKLLAFRKFLLEDVDFSSFPPNTRYFKGLPCVTFEGILIDIDTKIQMHALTSAYNIRAVGSLAAESMVGILQAMYPNPQVSIKARDVPGLMSTAVEIMTCKSNQNRGFKMRTSRTSGIYPDHEGEVHNIEAAHQMQIEPHEIKVIAPNDHFFDRVERVKSRRRIKFGEISGPQEPSRGALPVRQYHRKDESKILPTKRLGIDLLD</sequence>